<dbReference type="SMART" id="SM01387">
    <property type="entry name" value="Ribosomal_S15"/>
    <property type="match status" value="1"/>
</dbReference>
<keyword evidence="2" id="KW-0689">Ribosomal protein</keyword>
<dbReference type="Gene3D" id="1.10.287.10">
    <property type="entry name" value="S15/NS1, RNA-binding"/>
    <property type="match status" value="1"/>
</dbReference>
<comment type="caution">
    <text evidence="5">The sequence shown here is derived from an EMBL/GenBank/DDBJ whole genome shotgun (WGS) entry which is preliminary data.</text>
</comment>
<dbReference type="RefSeq" id="XP_046062849.1">
    <property type="nucleotide sequence ID" value="XM_046203032.1"/>
</dbReference>
<dbReference type="GO" id="GO:0005840">
    <property type="term" value="C:ribosome"/>
    <property type="evidence" value="ECO:0007669"/>
    <property type="project" value="UniProtKB-KW"/>
</dbReference>
<dbReference type="Pfam" id="PF00312">
    <property type="entry name" value="Ribosomal_S15"/>
    <property type="match status" value="1"/>
</dbReference>
<evidence type="ECO:0000313" key="6">
    <source>
        <dbReference type="Proteomes" id="UP000769157"/>
    </source>
</evidence>
<evidence type="ECO:0000256" key="1">
    <source>
        <dbReference type="ARBA" id="ARBA00008434"/>
    </source>
</evidence>
<dbReference type="GO" id="GO:0006412">
    <property type="term" value="P:translation"/>
    <property type="evidence" value="ECO:0007669"/>
    <property type="project" value="InterPro"/>
</dbReference>
<reference evidence="5" key="1">
    <citation type="journal article" date="2021" name="Open Biol.">
        <title>Shared evolutionary footprints suggest mitochondrial oxidative damage underlies multiple complex I losses in fungi.</title>
        <authorList>
            <person name="Schikora-Tamarit M.A."/>
            <person name="Marcet-Houben M."/>
            <person name="Nosek J."/>
            <person name="Gabaldon T."/>
        </authorList>
    </citation>
    <scope>NUCLEOTIDE SEQUENCE</scope>
    <source>
        <strain evidence="5">CBS6075</strain>
    </source>
</reference>
<proteinExistence type="inferred from homology"/>
<dbReference type="OrthoDB" id="441444at2759"/>
<dbReference type="HAMAP" id="MF_01343_B">
    <property type="entry name" value="Ribosomal_uS15_B"/>
    <property type="match status" value="1"/>
</dbReference>
<dbReference type="PANTHER" id="PTHR23321:SF26">
    <property type="entry name" value="SMALL RIBOSOMAL SUBUNIT PROTEIN US15M"/>
    <property type="match status" value="1"/>
</dbReference>
<dbReference type="InterPro" id="IPR005290">
    <property type="entry name" value="Ribosomal_uS15_bac-type"/>
</dbReference>
<dbReference type="InterPro" id="IPR009068">
    <property type="entry name" value="uS15_NS1_RNA-bd_sf"/>
</dbReference>
<evidence type="ECO:0000313" key="5">
    <source>
        <dbReference type="EMBL" id="KAH3668435.1"/>
    </source>
</evidence>
<evidence type="ECO:0000256" key="2">
    <source>
        <dbReference type="ARBA" id="ARBA00022980"/>
    </source>
</evidence>
<dbReference type="GO" id="GO:1990904">
    <property type="term" value="C:ribonucleoprotein complex"/>
    <property type="evidence" value="ECO:0007669"/>
    <property type="project" value="UniProtKB-KW"/>
</dbReference>
<evidence type="ECO:0000256" key="4">
    <source>
        <dbReference type="SAM" id="Coils"/>
    </source>
</evidence>
<sequence>MLLQKYSCLQKEQEIGDLAAFPNLNLSESLLSQKVSDLNVVLAFFIDNVNIDREVRIHKSHFVLESDSDTLHQVRDQRLHSSERSNVLSVTVVDANLNLGARELGKSHINVTEIFLQLSARTLHKDLTGFDDDLDVFWDIKNFRGLDVLHGDIIKTCEKFSGIWLFFKSDSFSKLPSSRTKKIVFELFLTSMFQALQQQARRFHTSRMALALSKQKRKELASHKKKQNLVLQAGKLLNKEKVDPVLGRPNNPFIQRLRMEIEEPTVLAKRFDLAEVDKLLFGAKESKILKSVSTLGYDENTVKQIEQEESEKREILLRILSLRNADQAEKNKRIQMLAIAEFARFEGDTGSSEVQAASLTVELYNLMNHIKQNPQDKVTVRDARLLTQKRQKLLRYLKRDQPQRYYWTIEKLGLTDEVVQMEFNFDKKYMQDFEIWPGRQLVRPGKRENIEKLRLKRLLTKERLAELKKRESVKADDLTREEINSVAGYPTTTTATPLSYIILLKAGIFGGAYNNNGITGESSTPYTMNPSRFNPKRRYLELNAILCNLSFPSSPLSSPIRTRNEVLI</sequence>
<feature type="coiled-coil region" evidence="4">
    <location>
        <begin position="450"/>
        <end position="481"/>
    </location>
</feature>
<dbReference type="InterPro" id="IPR000589">
    <property type="entry name" value="Ribosomal_uS15"/>
</dbReference>
<keyword evidence="3" id="KW-0687">Ribonucleoprotein</keyword>
<dbReference type="SUPFAM" id="SSF47060">
    <property type="entry name" value="S15/NS1 RNA-binding domain"/>
    <property type="match status" value="1"/>
</dbReference>
<dbReference type="EMBL" id="JAEUBE010000158">
    <property type="protein sequence ID" value="KAH3668435.1"/>
    <property type="molecule type" value="Genomic_DNA"/>
</dbReference>
<name>A0A9P8T7Q9_9ASCO</name>
<protein>
    <submittedName>
        <fullName evidence="5">Uncharacterized protein</fullName>
    </submittedName>
</protein>
<dbReference type="GO" id="GO:0005737">
    <property type="term" value="C:cytoplasm"/>
    <property type="evidence" value="ECO:0007669"/>
    <property type="project" value="UniProtKB-ARBA"/>
</dbReference>
<keyword evidence="6" id="KW-1185">Reference proteome</keyword>
<dbReference type="Proteomes" id="UP000769157">
    <property type="component" value="Unassembled WGS sequence"/>
</dbReference>
<dbReference type="CDD" id="cd00353">
    <property type="entry name" value="Ribosomal_S15p_S13e"/>
    <property type="match status" value="1"/>
</dbReference>
<accession>A0A9P8T7Q9</accession>
<organism evidence="5 6">
    <name type="scientific">Ogataea philodendri</name>
    <dbReference type="NCBI Taxonomy" id="1378263"/>
    <lineage>
        <taxon>Eukaryota</taxon>
        <taxon>Fungi</taxon>
        <taxon>Dikarya</taxon>
        <taxon>Ascomycota</taxon>
        <taxon>Saccharomycotina</taxon>
        <taxon>Pichiomycetes</taxon>
        <taxon>Pichiales</taxon>
        <taxon>Pichiaceae</taxon>
        <taxon>Ogataea</taxon>
    </lineage>
</organism>
<comment type="similarity">
    <text evidence="1">Belongs to the universal ribosomal protein uS15 family.</text>
</comment>
<dbReference type="GO" id="GO:0003735">
    <property type="term" value="F:structural constituent of ribosome"/>
    <property type="evidence" value="ECO:0007669"/>
    <property type="project" value="InterPro"/>
</dbReference>
<reference evidence="5" key="2">
    <citation type="submission" date="2021-01" db="EMBL/GenBank/DDBJ databases">
        <authorList>
            <person name="Schikora-Tamarit M.A."/>
        </authorList>
    </citation>
    <scope>NUCLEOTIDE SEQUENCE</scope>
    <source>
        <strain evidence="5">CBS6075</strain>
    </source>
</reference>
<gene>
    <name evidence="5" type="ORF">OGAPHI_002189</name>
</gene>
<dbReference type="GeneID" id="70234156"/>
<evidence type="ECO:0000256" key="3">
    <source>
        <dbReference type="ARBA" id="ARBA00023274"/>
    </source>
</evidence>
<dbReference type="PANTHER" id="PTHR23321">
    <property type="entry name" value="RIBOSOMAL PROTEIN S15, BACTERIAL AND ORGANELLAR"/>
    <property type="match status" value="1"/>
</dbReference>
<keyword evidence="4" id="KW-0175">Coiled coil</keyword>
<dbReference type="AlphaFoldDB" id="A0A9P8T7Q9"/>